<dbReference type="AlphaFoldDB" id="A0A4C1XCI6"/>
<reference evidence="1 2" key="1">
    <citation type="journal article" date="2019" name="Commun. Biol.">
        <title>The bagworm genome reveals a unique fibroin gene that provides high tensile strength.</title>
        <authorList>
            <person name="Kono N."/>
            <person name="Nakamura H."/>
            <person name="Ohtoshi R."/>
            <person name="Tomita M."/>
            <person name="Numata K."/>
            <person name="Arakawa K."/>
        </authorList>
    </citation>
    <scope>NUCLEOTIDE SEQUENCE [LARGE SCALE GENOMIC DNA]</scope>
</reference>
<sequence length="99" mass="11885">MTHEYPTDCVNYEDCDRRIQKMQFSYKLGAIHWPMSRSRVSAPRRRATLRGLSPQLRLVQTFPMETRHKIFNLKSTSKHREPSQHCWCSTVVRWYITNT</sequence>
<protein>
    <submittedName>
        <fullName evidence="1">Uncharacterized protein</fullName>
    </submittedName>
</protein>
<organism evidence="1 2">
    <name type="scientific">Eumeta variegata</name>
    <name type="common">Bagworm moth</name>
    <name type="synonym">Eumeta japonica</name>
    <dbReference type="NCBI Taxonomy" id="151549"/>
    <lineage>
        <taxon>Eukaryota</taxon>
        <taxon>Metazoa</taxon>
        <taxon>Ecdysozoa</taxon>
        <taxon>Arthropoda</taxon>
        <taxon>Hexapoda</taxon>
        <taxon>Insecta</taxon>
        <taxon>Pterygota</taxon>
        <taxon>Neoptera</taxon>
        <taxon>Endopterygota</taxon>
        <taxon>Lepidoptera</taxon>
        <taxon>Glossata</taxon>
        <taxon>Ditrysia</taxon>
        <taxon>Tineoidea</taxon>
        <taxon>Psychidae</taxon>
        <taxon>Oiketicinae</taxon>
        <taxon>Eumeta</taxon>
    </lineage>
</organism>
<accession>A0A4C1XCI6</accession>
<dbReference type="EMBL" id="BGZK01000805">
    <property type="protein sequence ID" value="GBP61138.1"/>
    <property type="molecule type" value="Genomic_DNA"/>
</dbReference>
<dbReference type="Proteomes" id="UP000299102">
    <property type="component" value="Unassembled WGS sequence"/>
</dbReference>
<gene>
    <name evidence="1" type="ORF">EVAR_46789_1</name>
</gene>
<proteinExistence type="predicted"/>
<comment type="caution">
    <text evidence="1">The sequence shown here is derived from an EMBL/GenBank/DDBJ whole genome shotgun (WGS) entry which is preliminary data.</text>
</comment>
<name>A0A4C1XCI6_EUMVA</name>
<keyword evidence="2" id="KW-1185">Reference proteome</keyword>
<evidence type="ECO:0000313" key="2">
    <source>
        <dbReference type="Proteomes" id="UP000299102"/>
    </source>
</evidence>
<evidence type="ECO:0000313" key="1">
    <source>
        <dbReference type="EMBL" id="GBP61138.1"/>
    </source>
</evidence>